<accession>A0A0M9G4U3</accession>
<feature type="region of interest" description="Disordered" evidence="1">
    <location>
        <begin position="76"/>
        <end position="156"/>
    </location>
</feature>
<feature type="compositionally biased region" description="Low complexity" evidence="1">
    <location>
        <begin position="105"/>
        <end position="118"/>
    </location>
</feature>
<evidence type="ECO:0000313" key="2">
    <source>
        <dbReference type="EMBL" id="KPA82267.1"/>
    </source>
</evidence>
<name>A0A0M9G4U3_LEPPY</name>
<dbReference type="VEuPathDB" id="TriTrypDB:LpyrH10_05_2350"/>
<organism evidence="2 3">
    <name type="scientific">Leptomonas pyrrhocoris</name>
    <name type="common">Firebug parasite</name>
    <dbReference type="NCBI Taxonomy" id="157538"/>
    <lineage>
        <taxon>Eukaryota</taxon>
        <taxon>Discoba</taxon>
        <taxon>Euglenozoa</taxon>
        <taxon>Kinetoplastea</taxon>
        <taxon>Metakinetoplastina</taxon>
        <taxon>Trypanosomatida</taxon>
        <taxon>Trypanosomatidae</taxon>
        <taxon>Leishmaniinae</taxon>
        <taxon>Leptomonas</taxon>
    </lineage>
</organism>
<keyword evidence="3" id="KW-1185">Reference proteome</keyword>
<comment type="caution">
    <text evidence="2">The sequence shown here is derived from an EMBL/GenBank/DDBJ whole genome shotgun (WGS) entry which is preliminary data.</text>
</comment>
<feature type="compositionally biased region" description="Low complexity" evidence="1">
    <location>
        <begin position="76"/>
        <end position="87"/>
    </location>
</feature>
<feature type="compositionally biased region" description="Polar residues" evidence="1">
    <location>
        <begin position="469"/>
        <end position="480"/>
    </location>
</feature>
<reference evidence="2 3" key="1">
    <citation type="submission" date="2015-07" db="EMBL/GenBank/DDBJ databases">
        <title>High-quality genome of monoxenous trypanosomatid Leptomonas pyrrhocoris.</title>
        <authorList>
            <person name="Flegontov P."/>
            <person name="Butenko A."/>
            <person name="Firsov S."/>
            <person name="Vlcek C."/>
            <person name="Logacheva M.D."/>
            <person name="Field M."/>
            <person name="Filatov D."/>
            <person name="Flegontova O."/>
            <person name="Gerasimov E."/>
            <person name="Jackson A.P."/>
            <person name="Kelly S."/>
            <person name="Opperdoes F."/>
            <person name="O'Reilly A."/>
            <person name="Votypka J."/>
            <person name="Yurchenko V."/>
            <person name="Lukes J."/>
        </authorList>
    </citation>
    <scope>NUCLEOTIDE SEQUENCE [LARGE SCALE GENOMIC DNA]</scope>
    <source>
        <strain evidence="2">H10</strain>
    </source>
</reference>
<proteinExistence type="predicted"/>
<dbReference type="EMBL" id="LGTL01000005">
    <property type="protein sequence ID" value="KPA82267.1"/>
    <property type="molecule type" value="Genomic_DNA"/>
</dbReference>
<feature type="region of interest" description="Disordered" evidence="1">
    <location>
        <begin position="1"/>
        <end position="29"/>
    </location>
</feature>
<evidence type="ECO:0000313" key="3">
    <source>
        <dbReference type="Proteomes" id="UP000037923"/>
    </source>
</evidence>
<feature type="compositionally biased region" description="Basic and acidic residues" evidence="1">
    <location>
        <begin position="441"/>
        <end position="458"/>
    </location>
</feature>
<sequence length="489" mass="51547">MMPSPKSLSAAKATNKANASPSRKGSATAAVLIPTMEAAPRLNSHRPVKASDKAGSARLEGVEVFSTRPRAVVPQAIPPAIRSSAPAKLPSRKARSTPPLDAAGNNLSNRNIGSSSSSMATERAGQRSEPPALPLHRATTSHDISPSDSEESEAGIVESSRSYLTRLSLEDAVVALERLRFLMMSHTAAVTGSQADKAESAAVQPPQQTHVDPFKLSKRPLEDIAEELCSQLRRLTTAYAVASAADRCLLGVSDGRPPSQPSISIPSAQEKLLAAPSFDAAAGGVQLLGTFGPMVSTQQLMTTVRSNAGDGNFLDSPNSVGSDGSCGAIDLHKPNPGPRIAYPPRECSEGALDFGSTVYKYPNGTVVTFPISTFGELVSTESGQGTTLRSRGNTFMSTERRITVSDGTQTDDSLGPMKKEKELQAYVKALEARLTEKQRLEAMRESRGTKKSGNEDTLSRLIHSVGNAKAQTAKQSSTSAHAHGKASNH</sequence>
<evidence type="ECO:0000256" key="1">
    <source>
        <dbReference type="SAM" id="MobiDB-lite"/>
    </source>
</evidence>
<dbReference type="OrthoDB" id="252972at2759"/>
<dbReference type="GeneID" id="26903666"/>
<feature type="region of interest" description="Disordered" evidence="1">
    <location>
        <begin position="441"/>
        <end position="489"/>
    </location>
</feature>
<gene>
    <name evidence="2" type="ORF">ABB37_03375</name>
</gene>
<dbReference type="AlphaFoldDB" id="A0A0M9G4U3"/>
<dbReference type="OMA" id="RFLMMSH"/>
<dbReference type="Proteomes" id="UP000037923">
    <property type="component" value="Unassembled WGS sequence"/>
</dbReference>
<dbReference type="RefSeq" id="XP_015660706.1">
    <property type="nucleotide sequence ID" value="XM_015800699.1"/>
</dbReference>
<protein>
    <submittedName>
        <fullName evidence="2">Uncharacterized protein</fullName>
    </submittedName>
</protein>
<feature type="compositionally biased region" description="Low complexity" evidence="1">
    <location>
        <begin position="1"/>
        <end position="20"/>
    </location>
</feature>